<gene>
    <name evidence="6" type="ORF">SAMN05216452_3116</name>
</gene>
<feature type="domain" description="Flavin reductase like" evidence="5">
    <location>
        <begin position="19"/>
        <end position="173"/>
    </location>
</feature>
<proteinExistence type="inferred from homology"/>
<keyword evidence="7" id="KW-1185">Reference proteome</keyword>
<evidence type="ECO:0000256" key="4">
    <source>
        <dbReference type="ARBA" id="ARBA00038054"/>
    </source>
</evidence>
<reference evidence="7" key="1">
    <citation type="submission" date="2016-10" db="EMBL/GenBank/DDBJ databases">
        <authorList>
            <person name="Varghese N."/>
            <person name="Submissions S."/>
        </authorList>
    </citation>
    <scope>NUCLEOTIDE SEQUENCE [LARGE SCALE GENOMIC DNA]</scope>
    <source>
        <strain evidence="7">ES.061</strain>
    </source>
</reference>
<keyword evidence="3" id="KW-0288">FMN</keyword>
<evidence type="ECO:0000256" key="2">
    <source>
        <dbReference type="ARBA" id="ARBA00022630"/>
    </source>
</evidence>
<keyword evidence="2" id="KW-0285">Flavoprotein</keyword>
<evidence type="ECO:0000313" key="6">
    <source>
        <dbReference type="EMBL" id="SEB77287.1"/>
    </source>
</evidence>
<protein>
    <submittedName>
        <fullName evidence="6">NADH-FMN oxidoreductase RutF, flavin reductase (DIM6/NTAB) family</fullName>
    </submittedName>
</protein>
<dbReference type="SUPFAM" id="SSF50475">
    <property type="entry name" value="FMN-binding split barrel"/>
    <property type="match status" value="1"/>
</dbReference>
<evidence type="ECO:0000259" key="5">
    <source>
        <dbReference type="SMART" id="SM00903"/>
    </source>
</evidence>
<dbReference type="PANTHER" id="PTHR33798:SF5">
    <property type="entry name" value="FLAVIN REDUCTASE LIKE DOMAIN-CONTAINING PROTEIN"/>
    <property type="match status" value="1"/>
</dbReference>
<sequence length="215" mass="23133">MRFKLDELDPQIGYKVMTATVTPRPIAWVTSVSSEGVVNAAPYSFFNVMGHRPPTVAIGVMADPQRGFKDTARNIVGGGEFVVNLVPERLAAAMNITSMDAPEDVSELDCAGLTALPAQQVAPPHIAEAPVSFECVSHSVLVTGPHQALVVGRVVEIRVADDFVIDAERGHIDTPALGLIARMHGRGWYARSSDTFQIDRPTYADWLAGEGRQVG</sequence>
<dbReference type="Gene3D" id="2.30.110.10">
    <property type="entry name" value="Electron Transport, Fmn-binding Protein, Chain A"/>
    <property type="match status" value="1"/>
</dbReference>
<evidence type="ECO:0000256" key="1">
    <source>
        <dbReference type="ARBA" id="ARBA00001917"/>
    </source>
</evidence>
<dbReference type="SMART" id="SM00903">
    <property type="entry name" value="Flavin_Reduct"/>
    <property type="match status" value="1"/>
</dbReference>
<dbReference type="EMBL" id="FNSL01000001">
    <property type="protein sequence ID" value="SEB77287.1"/>
    <property type="molecule type" value="Genomic_DNA"/>
</dbReference>
<evidence type="ECO:0000313" key="7">
    <source>
        <dbReference type="Proteomes" id="UP000199064"/>
    </source>
</evidence>
<dbReference type="RefSeq" id="WP_007006929.1">
    <property type="nucleotide sequence ID" value="NZ_FNSL01000001.1"/>
</dbReference>
<comment type="cofactor">
    <cofactor evidence="1">
        <name>FMN</name>
        <dbReference type="ChEBI" id="CHEBI:58210"/>
    </cofactor>
</comment>
<dbReference type="Proteomes" id="UP000199064">
    <property type="component" value="Unassembled WGS sequence"/>
</dbReference>
<dbReference type="InterPro" id="IPR002563">
    <property type="entry name" value="Flavin_Rdtase-like_dom"/>
</dbReference>
<evidence type="ECO:0000256" key="3">
    <source>
        <dbReference type="ARBA" id="ARBA00022643"/>
    </source>
</evidence>
<organism evidence="6 7">
    <name type="scientific">Nitratireductor aquibiodomus</name>
    <dbReference type="NCBI Taxonomy" id="204799"/>
    <lineage>
        <taxon>Bacteria</taxon>
        <taxon>Pseudomonadati</taxon>
        <taxon>Pseudomonadota</taxon>
        <taxon>Alphaproteobacteria</taxon>
        <taxon>Hyphomicrobiales</taxon>
        <taxon>Phyllobacteriaceae</taxon>
        <taxon>Nitratireductor</taxon>
    </lineage>
</organism>
<name>A0A1H4M3B9_9HYPH</name>
<dbReference type="InterPro" id="IPR012349">
    <property type="entry name" value="Split_barrel_FMN-bd"/>
</dbReference>
<comment type="similarity">
    <text evidence="4">Belongs to the flavoredoxin family.</text>
</comment>
<dbReference type="Pfam" id="PF01613">
    <property type="entry name" value="Flavin_Reduct"/>
    <property type="match status" value="1"/>
</dbReference>
<accession>A0A1H4M3B9</accession>
<dbReference type="PANTHER" id="PTHR33798">
    <property type="entry name" value="FLAVOPROTEIN OXYGENASE"/>
    <property type="match status" value="1"/>
</dbReference>
<dbReference type="GO" id="GO:0016646">
    <property type="term" value="F:oxidoreductase activity, acting on the CH-NH group of donors, NAD or NADP as acceptor"/>
    <property type="evidence" value="ECO:0007669"/>
    <property type="project" value="UniProtKB-ARBA"/>
</dbReference>
<dbReference type="AlphaFoldDB" id="A0A1H4M3B9"/>
<dbReference type="GO" id="GO:0010181">
    <property type="term" value="F:FMN binding"/>
    <property type="evidence" value="ECO:0007669"/>
    <property type="project" value="InterPro"/>
</dbReference>